<dbReference type="EMBL" id="AFRT01002318">
    <property type="protein sequence ID" value="ELU37976.1"/>
    <property type="molecule type" value="Genomic_DNA"/>
</dbReference>
<reference evidence="1 2" key="1">
    <citation type="journal article" date="2013" name="Nat. Commun.">
        <title>The evolution and pathogenic mechanisms of the rice sheath blight pathogen.</title>
        <authorList>
            <person name="Zheng A."/>
            <person name="Lin R."/>
            <person name="Xu L."/>
            <person name="Qin P."/>
            <person name="Tang C."/>
            <person name="Ai P."/>
            <person name="Zhang D."/>
            <person name="Liu Y."/>
            <person name="Sun Z."/>
            <person name="Feng H."/>
            <person name="Wang Y."/>
            <person name="Chen Y."/>
            <person name="Liang X."/>
            <person name="Fu R."/>
            <person name="Li Q."/>
            <person name="Zhang J."/>
            <person name="Yu X."/>
            <person name="Xie Z."/>
            <person name="Ding L."/>
            <person name="Guan P."/>
            <person name="Tang J."/>
            <person name="Liang Y."/>
            <person name="Wang S."/>
            <person name="Deng Q."/>
            <person name="Li S."/>
            <person name="Zhu J."/>
            <person name="Wang L."/>
            <person name="Liu H."/>
            <person name="Li P."/>
        </authorList>
    </citation>
    <scope>NUCLEOTIDE SEQUENCE [LARGE SCALE GENOMIC DNA]</scope>
    <source>
        <strain evidence="2">AG-1 IA</strain>
    </source>
</reference>
<name>L8WID7_THACA</name>
<dbReference type="AlphaFoldDB" id="L8WID7"/>
<gene>
    <name evidence="1" type="ORF">AG1IA_07994</name>
</gene>
<accession>L8WID7</accession>
<evidence type="ECO:0000313" key="2">
    <source>
        <dbReference type="Proteomes" id="UP000011668"/>
    </source>
</evidence>
<evidence type="ECO:0000313" key="1">
    <source>
        <dbReference type="EMBL" id="ELU37976.1"/>
    </source>
</evidence>
<dbReference type="Proteomes" id="UP000011668">
    <property type="component" value="Unassembled WGS sequence"/>
</dbReference>
<sequence>MVTRPEYMPGPRCAEGHASVVLIKEDVNRRRYIEWIGTMELPVYALIHQIERSNEIRGGREEYRQLQISIMKIIQHMITIPGLMTAINSAASRQILAKSRS</sequence>
<proteinExistence type="predicted"/>
<protein>
    <submittedName>
        <fullName evidence="1">Uncharacterized protein</fullName>
    </submittedName>
</protein>
<keyword evidence="2" id="KW-1185">Reference proteome</keyword>
<organism evidence="1 2">
    <name type="scientific">Thanatephorus cucumeris (strain AG1-IA)</name>
    <name type="common">Rice sheath blight fungus</name>
    <name type="synonym">Rhizoctonia solani</name>
    <dbReference type="NCBI Taxonomy" id="983506"/>
    <lineage>
        <taxon>Eukaryota</taxon>
        <taxon>Fungi</taxon>
        <taxon>Dikarya</taxon>
        <taxon>Basidiomycota</taxon>
        <taxon>Agaricomycotina</taxon>
        <taxon>Agaricomycetes</taxon>
        <taxon>Cantharellales</taxon>
        <taxon>Ceratobasidiaceae</taxon>
        <taxon>Rhizoctonia</taxon>
        <taxon>Rhizoctonia solani AG-1</taxon>
    </lineage>
</organism>
<comment type="caution">
    <text evidence="1">The sequence shown here is derived from an EMBL/GenBank/DDBJ whole genome shotgun (WGS) entry which is preliminary data.</text>
</comment>
<dbReference type="HOGENOM" id="CLU_2293592_0_0_1"/>